<feature type="transmembrane region" description="Helical" evidence="2">
    <location>
        <begin position="501"/>
        <end position="522"/>
    </location>
</feature>
<evidence type="ECO:0000313" key="3">
    <source>
        <dbReference type="EMBL" id="CCB88337.1"/>
    </source>
</evidence>
<dbReference type="STRING" id="331113.SNE_A04600"/>
<keyword evidence="4" id="KW-1185">Reference proteome</keyword>
<name>F8L6J5_SIMNZ</name>
<feature type="compositionally biased region" description="Basic and acidic residues" evidence="1">
    <location>
        <begin position="16"/>
        <end position="30"/>
    </location>
</feature>
<evidence type="ECO:0000313" key="4">
    <source>
        <dbReference type="Proteomes" id="UP000000496"/>
    </source>
</evidence>
<dbReference type="Proteomes" id="UP000000496">
    <property type="component" value="Chromosome gsn.131"/>
</dbReference>
<protein>
    <submittedName>
        <fullName evidence="3">Uncharacterized protein</fullName>
    </submittedName>
</protein>
<keyword evidence="2" id="KW-1133">Transmembrane helix</keyword>
<feature type="transmembrane region" description="Helical" evidence="2">
    <location>
        <begin position="64"/>
        <end position="88"/>
    </location>
</feature>
<evidence type="ECO:0000256" key="1">
    <source>
        <dbReference type="SAM" id="MobiDB-lite"/>
    </source>
</evidence>
<sequence length="528" mass="58355">MPFNQIDQTFSYQDPQDSHGLDGSPPRDDYGTIQHTFTSQPPLGFGDEIPFSLPPPSNNKNRTVVAVTSILSMATAISGLALIIFGHFGLRFDATAGVGIGFFSFFSIVVLLSRKVGDAIKDRLLQFAPFAYFYVTNTDLNIPVDHHFFSHLTAGILLSLLGSQLSAQLHNIVNWSIEDDLVSQKDSELPLLTPPQSRGTPITTDHRIRVFTSQKETLGKIELKAAQIRCIQLALQGALGLGVMIAGYTTSAAITLAAIKVGTLIFGSALGGFLHEGVRAGTRYYERKWESDGQPSLGLRFFRLVGKAEMIVGALFVGLVGINKWYVTLFAACCFGIKRQIEWIRFTRTPVAKLTELRLHDSDHMRTTCTLVCLVGLAVLWIGFYCWQMAVGPTTEQIALSTYTWMAFLWGAAAVMIDRHYDILNEHSRLLNTLFFHLRYSTAPPIYFIGITQVMRIGSEALTGYTFLLNFLACIAWADLGCAFGSHAATMLTKRDTKYPANLNSLFAIFIYYYSQLIFGVASNGTGE</sequence>
<dbReference type="KEGG" id="sng:SNE_A04600"/>
<feature type="compositionally biased region" description="Polar residues" evidence="1">
    <location>
        <begin position="1"/>
        <end position="15"/>
    </location>
</feature>
<feature type="transmembrane region" description="Helical" evidence="2">
    <location>
        <begin position="94"/>
        <end position="113"/>
    </location>
</feature>
<dbReference type="EMBL" id="FR872582">
    <property type="protein sequence ID" value="CCB88337.1"/>
    <property type="molecule type" value="Genomic_DNA"/>
</dbReference>
<proteinExistence type="predicted"/>
<feature type="region of interest" description="Disordered" evidence="1">
    <location>
        <begin position="1"/>
        <end position="31"/>
    </location>
</feature>
<evidence type="ECO:0000256" key="2">
    <source>
        <dbReference type="SAM" id="Phobius"/>
    </source>
</evidence>
<keyword evidence="2" id="KW-0812">Transmembrane</keyword>
<organism evidence="3 4">
    <name type="scientific">Simkania negevensis (strain ATCC VR-1471 / DSM 27360 / Z)</name>
    <dbReference type="NCBI Taxonomy" id="331113"/>
    <lineage>
        <taxon>Bacteria</taxon>
        <taxon>Pseudomonadati</taxon>
        <taxon>Chlamydiota</taxon>
        <taxon>Chlamydiia</taxon>
        <taxon>Parachlamydiales</taxon>
        <taxon>Simkaniaceae</taxon>
        <taxon>Simkania</taxon>
    </lineage>
</organism>
<keyword evidence="2" id="KW-0472">Membrane</keyword>
<dbReference type="AlphaFoldDB" id="F8L6J5"/>
<accession>F8L6J5</accession>
<dbReference type="HOGENOM" id="CLU_515694_0_0_0"/>
<feature type="transmembrane region" description="Helical" evidence="2">
    <location>
        <begin position="310"/>
        <end position="337"/>
    </location>
</feature>
<gene>
    <name evidence="3" type="ordered locus">SNE_A04600</name>
</gene>
<feature type="transmembrane region" description="Helical" evidence="2">
    <location>
        <begin position="368"/>
        <end position="391"/>
    </location>
</feature>
<feature type="transmembrane region" description="Helical" evidence="2">
    <location>
        <begin position="233"/>
        <end position="259"/>
    </location>
</feature>
<feature type="transmembrane region" description="Helical" evidence="2">
    <location>
        <begin position="397"/>
        <end position="417"/>
    </location>
</feature>
<reference evidence="3 4" key="2">
    <citation type="journal article" date="2011" name="Mol. Biol. Evol.">
        <title>Unity in variety--the pan-genome of the Chlamydiae.</title>
        <authorList>
            <person name="Collingro A."/>
            <person name="Tischler P."/>
            <person name="Weinmaier T."/>
            <person name="Penz T."/>
            <person name="Heinz E."/>
            <person name="Brunham R.C."/>
            <person name="Read T.D."/>
            <person name="Bavoil P.M."/>
            <person name="Sachse K."/>
            <person name="Kahane S."/>
            <person name="Friedman M.G."/>
            <person name="Rattei T."/>
            <person name="Myers G.S."/>
            <person name="Horn M."/>
        </authorList>
    </citation>
    <scope>NUCLEOTIDE SEQUENCE [LARGE SCALE GENOMIC DNA]</scope>
    <source>
        <strain evidence="4">ATCC VR-1471 / Z</strain>
    </source>
</reference>
<reference key="1">
    <citation type="journal article" date="2011" name="Mol. Biol. Evol.">
        <title>Unity in variety -- the pan-genome of the Chlamydiae.</title>
        <authorList>
            <person name="Collingro A."/>
            <person name="Tischler P."/>
            <person name="Weinmaier T."/>
            <person name="Penz T."/>
            <person name="Heinz E."/>
            <person name="Brunham R.C."/>
            <person name="Read T.D."/>
            <person name="Bavoil P.M."/>
            <person name="Sachse K."/>
            <person name="Kahane S."/>
            <person name="Friedman M.G."/>
            <person name="Rattei T."/>
            <person name="Myers G.S.A."/>
            <person name="Horn M."/>
        </authorList>
    </citation>
    <scope>NUCLEOTIDE SEQUENCE</scope>
    <source>
        <strain>Z</strain>
    </source>
</reference>
<feature type="transmembrane region" description="Helical" evidence="2">
    <location>
        <begin position="438"/>
        <end position="455"/>
    </location>
</feature>
<feature type="transmembrane region" description="Helical" evidence="2">
    <location>
        <begin position="467"/>
        <end position="489"/>
    </location>
</feature>